<keyword evidence="4" id="KW-0235">DNA replication</keyword>
<dbReference type="RefSeq" id="WP_133816826.1">
    <property type="nucleotide sequence ID" value="NZ_SNZH01000001.1"/>
</dbReference>
<comment type="catalytic activity">
    <reaction evidence="10">
        <text>8-oxo-dGTP + H2O = 8-oxo-dGMP + diphosphate + H(+)</text>
        <dbReference type="Rhea" id="RHEA:31575"/>
        <dbReference type="ChEBI" id="CHEBI:15377"/>
        <dbReference type="ChEBI" id="CHEBI:15378"/>
        <dbReference type="ChEBI" id="CHEBI:33019"/>
        <dbReference type="ChEBI" id="CHEBI:63224"/>
        <dbReference type="ChEBI" id="CHEBI:77896"/>
        <dbReference type="EC" id="3.6.1.55"/>
    </reaction>
</comment>
<dbReference type="CDD" id="cd03425">
    <property type="entry name" value="NUDIX_MutT_NudA_like"/>
    <property type="match status" value="1"/>
</dbReference>
<dbReference type="GO" id="GO:0008413">
    <property type="term" value="F:8-oxo-7,8-dihydroguanosine triphosphate pyrophosphatase activity"/>
    <property type="evidence" value="ECO:0007669"/>
    <property type="project" value="InterPro"/>
</dbReference>
<dbReference type="PANTHER" id="PTHR47707">
    <property type="entry name" value="8-OXO-DGTP DIPHOSPHATASE"/>
    <property type="match status" value="1"/>
</dbReference>
<evidence type="ECO:0000256" key="15">
    <source>
        <dbReference type="ARBA" id="ARBA00041979"/>
    </source>
</evidence>
<dbReference type="PROSITE" id="PS51462">
    <property type="entry name" value="NUDIX"/>
    <property type="match status" value="1"/>
</dbReference>
<feature type="binding site" evidence="17">
    <location>
        <position position="35"/>
    </location>
    <ligand>
        <name>8-oxo-dGTP</name>
        <dbReference type="ChEBI" id="CHEBI:77896"/>
    </ligand>
</feature>
<dbReference type="Pfam" id="PF02581">
    <property type="entry name" value="TMP-TENI"/>
    <property type="match status" value="1"/>
</dbReference>
<dbReference type="InterPro" id="IPR013785">
    <property type="entry name" value="Aldolase_TIM"/>
</dbReference>
<dbReference type="PRINTS" id="PR00502">
    <property type="entry name" value="NUDIXFAMILY"/>
</dbReference>
<dbReference type="GO" id="GO:0044715">
    <property type="term" value="F:8-oxo-dGDP phosphatase activity"/>
    <property type="evidence" value="ECO:0007669"/>
    <property type="project" value="TreeGrafter"/>
</dbReference>
<dbReference type="InterPro" id="IPR022998">
    <property type="entry name" value="ThiamineP_synth_TenI"/>
</dbReference>
<feature type="binding site" evidence="17">
    <location>
        <position position="30"/>
    </location>
    <ligand>
        <name>8-oxo-dGTP</name>
        <dbReference type="ChEBI" id="CHEBI:77896"/>
    </ligand>
</feature>
<dbReference type="InterPro" id="IPR003561">
    <property type="entry name" value="Mutator_MutT"/>
</dbReference>
<sequence>MSAALSEAAPVHVVAAALIDADGRVLLAQRPEGKHLAGYWEFPGGKVEPGESALQALQREILEEIGVRVASAEALIRIPWRYSAKQILLDVYRVREFVGVPHSCEGQSLKWVPAAALDPAEMPAADHPVIHALALPDRYLITPEPGADLGAFLAGLDAALDRGVRLVQLRALQLEEEKLRTLAAECLTRVRAAGGQLLISRRHDLVEELDLDGVHISAAQLQSLQERPVSLRRWFAASCHDARELQLAQSLQVDFAVLGTVAPTLSHPGQVPLGWDGFSALCAGAALPVFALGGLVEGDLPAAIERGAQGIAGISAFWELR</sequence>
<dbReference type="GO" id="GO:0009228">
    <property type="term" value="P:thiamine biosynthetic process"/>
    <property type="evidence" value="ECO:0007669"/>
    <property type="project" value="UniProtKB-KW"/>
</dbReference>
<comment type="caution">
    <text evidence="20">The sequence shown here is derived from an EMBL/GenBank/DDBJ whole genome shotgun (WGS) entry which is preliminary data.</text>
</comment>
<feature type="binding site" evidence="17">
    <location>
        <begin position="41"/>
        <end position="44"/>
    </location>
    <ligand>
        <name>8-oxo-dGTP</name>
        <dbReference type="ChEBI" id="CHEBI:77896"/>
    </ligand>
</feature>
<name>A0A4R6Z9W1_9GAMM</name>
<dbReference type="NCBIfam" id="TIGR00586">
    <property type="entry name" value="mutt"/>
    <property type="match status" value="1"/>
</dbReference>
<feature type="binding site" evidence="18">
    <location>
        <position position="44"/>
    </location>
    <ligand>
        <name>Mg(2+)</name>
        <dbReference type="ChEBI" id="CHEBI:18420"/>
    </ligand>
</feature>
<accession>A0A4R6Z9W1</accession>
<organism evidence="20 21">
    <name type="scientific">Tahibacter aquaticus</name>
    <dbReference type="NCBI Taxonomy" id="520092"/>
    <lineage>
        <taxon>Bacteria</taxon>
        <taxon>Pseudomonadati</taxon>
        <taxon>Pseudomonadota</taxon>
        <taxon>Gammaproteobacteria</taxon>
        <taxon>Lysobacterales</taxon>
        <taxon>Rhodanobacteraceae</taxon>
        <taxon>Tahibacter</taxon>
    </lineage>
</organism>
<feature type="domain" description="Nudix hydrolase" evidence="19">
    <location>
        <begin position="9"/>
        <end position="137"/>
    </location>
</feature>
<evidence type="ECO:0000256" key="10">
    <source>
        <dbReference type="ARBA" id="ARBA00035861"/>
    </source>
</evidence>
<keyword evidence="8 18" id="KW-0460">Magnesium</keyword>
<keyword evidence="5 18" id="KW-0479">Metal-binding</keyword>
<dbReference type="SUPFAM" id="SSF55811">
    <property type="entry name" value="Nudix"/>
    <property type="match status" value="1"/>
</dbReference>
<dbReference type="NCBIfam" id="NF006530">
    <property type="entry name" value="PRK08999.1"/>
    <property type="match status" value="1"/>
</dbReference>
<evidence type="ECO:0000259" key="19">
    <source>
        <dbReference type="PROSITE" id="PS51462"/>
    </source>
</evidence>
<protein>
    <recommendedName>
        <fullName evidence="13">8-oxo-dGTP diphosphatase</fullName>
        <ecNumber evidence="12">3.6.1.55</ecNumber>
    </recommendedName>
    <alternativeName>
        <fullName evidence="16">7,8-dihydro-8-oxoguanine-triphosphatase</fullName>
    </alternativeName>
    <alternativeName>
        <fullName evidence="15">Mutator protein MutT</fullName>
    </alternativeName>
    <alternativeName>
        <fullName evidence="14">dGTP pyrophosphohydrolase</fullName>
    </alternativeName>
</protein>
<dbReference type="InterPro" id="IPR047127">
    <property type="entry name" value="MutT-like"/>
</dbReference>
<dbReference type="AlphaFoldDB" id="A0A4R6Z9W1"/>
<keyword evidence="21" id="KW-1185">Reference proteome</keyword>
<proteinExistence type="inferred from homology"/>
<evidence type="ECO:0000256" key="6">
    <source>
        <dbReference type="ARBA" id="ARBA00022763"/>
    </source>
</evidence>
<dbReference type="GO" id="GO:0006260">
    <property type="term" value="P:DNA replication"/>
    <property type="evidence" value="ECO:0007669"/>
    <property type="project" value="UniProtKB-KW"/>
</dbReference>
<evidence type="ECO:0000256" key="17">
    <source>
        <dbReference type="PIRSR" id="PIRSR603561-1"/>
    </source>
</evidence>
<evidence type="ECO:0000256" key="11">
    <source>
        <dbReference type="ARBA" id="ARBA00036904"/>
    </source>
</evidence>
<dbReference type="CDD" id="cd00564">
    <property type="entry name" value="TMP_TenI"/>
    <property type="match status" value="1"/>
</dbReference>
<dbReference type="GO" id="GO:0035539">
    <property type="term" value="F:8-oxo-7,8-dihydrodeoxyguanosine triphosphate pyrophosphatase activity"/>
    <property type="evidence" value="ECO:0007669"/>
    <property type="project" value="UniProtKB-EC"/>
</dbReference>
<evidence type="ECO:0000256" key="16">
    <source>
        <dbReference type="ARBA" id="ARBA00042798"/>
    </source>
</evidence>
<feature type="binding site" evidence="18">
    <location>
        <position position="64"/>
    </location>
    <ligand>
        <name>Mg(2+)</name>
        <dbReference type="ChEBI" id="CHEBI:18420"/>
    </ligand>
</feature>
<keyword evidence="7" id="KW-0378">Hydrolase</keyword>
<evidence type="ECO:0000256" key="2">
    <source>
        <dbReference type="ARBA" id="ARBA00005582"/>
    </source>
</evidence>
<reference evidence="20 21" key="1">
    <citation type="submission" date="2019-03" db="EMBL/GenBank/DDBJ databases">
        <title>Genomic Encyclopedia of Type Strains, Phase IV (KMG-IV): sequencing the most valuable type-strain genomes for metagenomic binning, comparative biology and taxonomic classification.</title>
        <authorList>
            <person name="Goeker M."/>
        </authorList>
    </citation>
    <scope>NUCLEOTIDE SEQUENCE [LARGE SCALE GENOMIC DNA]</scope>
    <source>
        <strain evidence="20 21">DSM 21667</strain>
    </source>
</reference>
<dbReference type="InterPro" id="IPR020084">
    <property type="entry name" value="NUDIX_hydrolase_CS"/>
</dbReference>
<dbReference type="GO" id="GO:0044716">
    <property type="term" value="F:8-oxo-GDP phosphatase activity"/>
    <property type="evidence" value="ECO:0007669"/>
    <property type="project" value="TreeGrafter"/>
</dbReference>
<comment type="catalytic activity">
    <reaction evidence="11">
        <text>8-oxo-GTP + H2O = 8-oxo-GMP + diphosphate + H(+)</text>
        <dbReference type="Rhea" id="RHEA:67616"/>
        <dbReference type="ChEBI" id="CHEBI:15377"/>
        <dbReference type="ChEBI" id="CHEBI:15378"/>
        <dbReference type="ChEBI" id="CHEBI:33019"/>
        <dbReference type="ChEBI" id="CHEBI:143553"/>
        <dbReference type="ChEBI" id="CHEBI:145694"/>
    </reaction>
</comment>
<evidence type="ECO:0000256" key="1">
    <source>
        <dbReference type="ARBA" id="ARBA00001946"/>
    </source>
</evidence>
<comment type="cofactor">
    <cofactor evidence="1 18">
        <name>Mg(2+)</name>
        <dbReference type="ChEBI" id="CHEBI:18420"/>
    </cofactor>
</comment>
<keyword evidence="9" id="KW-0234">DNA repair</keyword>
<keyword evidence="6" id="KW-0227">DNA damage</keyword>
<evidence type="ECO:0000256" key="7">
    <source>
        <dbReference type="ARBA" id="ARBA00022801"/>
    </source>
</evidence>
<dbReference type="GO" id="GO:0006281">
    <property type="term" value="P:DNA repair"/>
    <property type="evidence" value="ECO:0007669"/>
    <property type="project" value="UniProtKB-KW"/>
</dbReference>
<comment type="similarity">
    <text evidence="2">Belongs to the Nudix hydrolase family.</text>
</comment>
<dbReference type="InterPro" id="IPR036206">
    <property type="entry name" value="ThiamineP_synth_sf"/>
</dbReference>
<dbReference type="Proteomes" id="UP000295293">
    <property type="component" value="Unassembled WGS sequence"/>
</dbReference>
<evidence type="ECO:0000313" key="21">
    <source>
        <dbReference type="Proteomes" id="UP000295293"/>
    </source>
</evidence>
<dbReference type="EMBL" id="SNZH01000001">
    <property type="protein sequence ID" value="TDR48717.1"/>
    <property type="molecule type" value="Genomic_DNA"/>
</dbReference>
<dbReference type="OrthoDB" id="9810648at2"/>
<dbReference type="InterPro" id="IPR000086">
    <property type="entry name" value="NUDIX_hydrolase_dom"/>
</dbReference>
<evidence type="ECO:0000256" key="13">
    <source>
        <dbReference type="ARBA" id="ARBA00040794"/>
    </source>
</evidence>
<gene>
    <name evidence="20" type="ORF">DFR29_101340</name>
</gene>
<dbReference type="PANTHER" id="PTHR47707:SF1">
    <property type="entry name" value="NUDIX HYDROLASE FAMILY PROTEIN"/>
    <property type="match status" value="1"/>
</dbReference>
<dbReference type="SUPFAM" id="SSF51391">
    <property type="entry name" value="Thiamin phosphate synthase"/>
    <property type="match status" value="1"/>
</dbReference>
<dbReference type="FunFam" id="3.90.79.10:FF:000014">
    <property type="entry name" value="8-oxo-dGTP diphosphatase MutT"/>
    <property type="match status" value="1"/>
</dbReference>
<dbReference type="InterPro" id="IPR015797">
    <property type="entry name" value="NUDIX_hydrolase-like_dom_sf"/>
</dbReference>
<dbReference type="Gene3D" id="3.90.79.10">
    <property type="entry name" value="Nucleoside Triphosphate Pyrophosphohydrolase"/>
    <property type="match status" value="1"/>
</dbReference>
<dbReference type="GO" id="GO:0046872">
    <property type="term" value="F:metal ion binding"/>
    <property type="evidence" value="ECO:0007669"/>
    <property type="project" value="UniProtKB-KW"/>
</dbReference>
<evidence type="ECO:0000256" key="5">
    <source>
        <dbReference type="ARBA" id="ARBA00022723"/>
    </source>
</evidence>
<evidence type="ECO:0000256" key="3">
    <source>
        <dbReference type="ARBA" id="ARBA00022457"/>
    </source>
</evidence>
<evidence type="ECO:0000256" key="8">
    <source>
        <dbReference type="ARBA" id="ARBA00022842"/>
    </source>
</evidence>
<dbReference type="Pfam" id="PF14815">
    <property type="entry name" value="NUDIX_4"/>
    <property type="match status" value="1"/>
</dbReference>
<evidence type="ECO:0000313" key="20">
    <source>
        <dbReference type="EMBL" id="TDR48717.1"/>
    </source>
</evidence>
<dbReference type="Gene3D" id="3.20.20.70">
    <property type="entry name" value="Aldolase class I"/>
    <property type="match status" value="1"/>
</dbReference>
<dbReference type="PROSITE" id="PS00893">
    <property type="entry name" value="NUDIX_BOX"/>
    <property type="match status" value="1"/>
</dbReference>
<dbReference type="EC" id="3.6.1.55" evidence="12"/>
<dbReference type="InterPro" id="IPR020476">
    <property type="entry name" value="Nudix_hydrolase"/>
</dbReference>
<evidence type="ECO:0000256" key="18">
    <source>
        <dbReference type="PIRSR" id="PIRSR603561-2"/>
    </source>
</evidence>
<evidence type="ECO:0000256" key="4">
    <source>
        <dbReference type="ARBA" id="ARBA00022705"/>
    </source>
</evidence>
<evidence type="ECO:0000256" key="14">
    <source>
        <dbReference type="ARBA" id="ARBA00041592"/>
    </source>
</evidence>
<evidence type="ECO:0000256" key="12">
    <source>
        <dbReference type="ARBA" id="ARBA00038905"/>
    </source>
</evidence>
<dbReference type="InterPro" id="IPR029119">
    <property type="entry name" value="MutY_C"/>
</dbReference>
<evidence type="ECO:0000256" key="9">
    <source>
        <dbReference type="ARBA" id="ARBA00023204"/>
    </source>
</evidence>
<keyword evidence="3" id="KW-0515">Mutator protein</keyword>